<sequence>MFLILFWRTPGSARFGETVTLKASFTRWGEDRTDCSSIVNRPWYANRIDVTIYREERP</sequence>
<evidence type="ECO:0000313" key="2">
    <source>
        <dbReference type="Proteomes" id="UP000007813"/>
    </source>
</evidence>
<reference evidence="1 2" key="1">
    <citation type="journal article" date="2012" name="J. Bacteriol.">
        <title>Draft Genome Sequence of the Extremely Halophilic Archaeon Halogranum salarium B-1T.</title>
        <authorList>
            <person name="Kim K.K."/>
            <person name="Lee K.C."/>
            <person name="Lee J.S."/>
        </authorList>
    </citation>
    <scope>NUCLEOTIDE SEQUENCE [LARGE SCALE GENOMIC DNA]</scope>
    <source>
        <strain evidence="1 2">B-1</strain>
    </source>
</reference>
<dbReference type="AlphaFoldDB" id="J3JDJ6"/>
<evidence type="ECO:0000313" key="1">
    <source>
        <dbReference type="EMBL" id="EJN57546.1"/>
    </source>
</evidence>
<proteinExistence type="predicted"/>
<gene>
    <name evidence="1" type="ORF">HSB1_42340</name>
</gene>
<organism evidence="1 2">
    <name type="scientific">Halogranum salarium B-1</name>
    <dbReference type="NCBI Taxonomy" id="1210908"/>
    <lineage>
        <taxon>Archaea</taxon>
        <taxon>Methanobacteriati</taxon>
        <taxon>Methanobacteriota</taxon>
        <taxon>Stenosarchaea group</taxon>
        <taxon>Halobacteria</taxon>
        <taxon>Halobacteriales</taxon>
        <taxon>Haloferacaceae</taxon>
    </lineage>
</organism>
<protein>
    <submittedName>
        <fullName evidence="1">Uncharacterized protein</fullName>
    </submittedName>
</protein>
<accession>J3JDJ6</accession>
<dbReference type="EMBL" id="ALJD01000013">
    <property type="protein sequence ID" value="EJN57546.1"/>
    <property type="molecule type" value="Genomic_DNA"/>
</dbReference>
<name>J3JDJ6_9EURY</name>
<comment type="caution">
    <text evidence="1">The sequence shown here is derived from an EMBL/GenBank/DDBJ whole genome shotgun (WGS) entry which is preliminary data.</text>
</comment>
<dbReference type="Proteomes" id="UP000007813">
    <property type="component" value="Unassembled WGS sequence"/>
</dbReference>